<comment type="caution">
    <text evidence="1">The sequence shown here is derived from an EMBL/GenBank/DDBJ whole genome shotgun (WGS) entry which is preliminary data.</text>
</comment>
<protein>
    <submittedName>
        <fullName evidence="1">Uncharacterized protein</fullName>
    </submittedName>
</protein>
<keyword evidence="2" id="KW-1185">Reference proteome</keyword>
<accession>A0ACC2P928</accession>
<evidence type="ECO:0000313" key="1">
    <source>
        <dbReference type="EMBL" id="KAJ8679913.1"/>
    </source>
</evidence>
<dbReference type="EMBL" id="CM056742">
    <property type="protein sequence ID" value="KAJ8679913.1"/>
    <property type="molecule type" value="Genomic_DNA"/>
</dbReference>
<reference evidence="1" key="1">
    <citation type="submission" date="2023-04" db="EMBL/GenBank/DDBJ databases">
        <title>A chromosome-level genome assembly of the parasitoid wasp Eretmocerus hayati.</title>
        <authorList>
            <person name="Zhong Y."/>
            <person name="Liu S."/>
            <person name="Liu Y."/>
        </authorList>
    </citation>
    <scope>NUCLEOTIDE SEQUENCE</scope>
    <source>
        <strain evidence="1">ZJU_SS_LIU_2023</strain>
    </source>
</reference>
<organism evidence="1 2">
    <name type="scientific">Eretmocerus hayati</name>
    <dbReference type="NCBI Taxonomy" id="131215"/>
    <lineage>
        <taxon>Eukaryota</taxon>
        <taxon>Metazoa</taxon>
        <taxon>Ecdysozoa</taxon>
        <taxon>Arthropoda</taxon>
        <taxon>Hexapoda</taxon>
        <taxon>Insecta</taxon>
        <taxon>Pterygota</taxon>
        <taxon>Neoptera</taxon>
        <taxon>Endopterygota</taxon>
        <taxon>Hymenoptera</taxon>
        <taxon>Apocrita</taxon>
        <taxon>Proctotrupomorpha</taxon>
        <taxon>Chalcidoidea</taxon>
        <taxon>Aphelinidae</taxon>
        <taxon>Aphelininae</taxon>
        <taxon>Eretmocerus</taxon>
    </lineage>
</organism>
<proteinExistence type="predicted"/>
<name>A0ACC2P928_9HYME</name>
<dbReference type="Proteomes" id="UP001239111">
    <property type="component" value="Chromosome 2"/>
</dbReference>
<gene>
    <name evidence="1" type="ORF">QAD02_015700</name>
</gene>
<evidence type="ECO:0000313" key="2">
    <source>
        <dbReference type="Proteomes" id="UP001239111"/>
    </source>
</evidence>
<sequence length="449" mass="54163">MPLKKKKGKTSKLARMSDEERARYLQHRADLELEARRRKQQLIAIYTRNKLRREEAFARINTAKLNEQWRSTLRQMKCLELRDDVRFLWQDFEDAIRTKDELMKKLFDELVEADLDHRISQEAHMMALDNIIDKGKERINYLYNNYEDMTRRIQTVDLEDLRKYKIDMKEQLLQLKAITYAKKKAQEKELAEMKTNNAIKIHNIIFKKEESIQNLKRELYLRMENLWSRINQIITNYEIETETKKRQYDYLKEQDDAHQEEAAQFPKLYAQLRETAETLRKNLISLAQERDDTIEDLRIQSELLNKRVSRTRHDTKIDQAADELRLKRLIILSNDIIKELERIVDKSIEMQSMAKLCSDMEPDSLSIHKYLIKNFEASKALSRPTHEPFDFLRKIEGFRDHLYCIKEDNNLLRRERNILIEENNRLKHSVRTYLMTCTRMPTIRPRTRV</sequence>